<keyword evidence="2" id="KW-1185">Reference proteome</keyword>
<sequence>MFRPNIYIYKLQTLNLGTRNSTASSVNNKKIAQPTAEYQEIIERKCAKELEDLIDALRKTINKFVLLNEPHALRITFPRNTVTPVLQLLCQSIPTRDHKEIKCELDKINSTTGNAILLQYGSRIAEYLNNLYKHLKLRIENIKNENAEIMVFYEGNLDFEKIWRSVKLYDEKICIAVLNTDT</sequence>
<gene>
    <name evidence="1" type="ORF">ALEPTO_LOCUS5615</name>
</gene>
<accession>A0A9N9FNI2</accession>
<reference evidence="1" key="1">
    <citation type="submission" date="2021-06" db="EMBL/GenBank/DDBJ databases">
        <authorList>
            <person name="Kallberg Y."/>
            <person name="Tangrot J."/>
            <person name="Rosling A."/>
        </authorList>
    </citation>
    <scope>NUCLEOTIDE SEQUENCE</scope>
    <source>
        <strain evidence="1">FL130A</strain>
    </source>
</reference>
<evidence type="ECO:0000313" key="2">
    <source>
        <dbReference type="Proteomes" id="UP000789508"/>
    </source>
</evidence>
<dbReference type="AlphaFoldDB" id="A0A9N9FNI2"/>
<proteinExistence type="predicted"/>
<evidence type="ECO:0000313" key="1">
    <source>
        <dbReference type="EMBL" id="CAG8545385.1"/>
    </source>
</evidence>
<comment type="caution">
    <text evidence="1">The sequence shown here is derived from an EMBL/GenBank/DDBJ whole genome shotgun (WGS) entry which is preliminary data.</text>
</comment>
<dbReference type="Proteomes" id="UP000789508">
    <property type="component" value="Unassembled WGS sequence"/>
</dbReference>
<dbReference type="OrthoDB" id="10431143at2759"/>
<organism evidence="1 2">
    <name type="scientific">Ambispora leptoticha</name>
    <dbReference type="NCBI Taxonomy" id="144679"/>
    <lineage>
        <taxon>Eukaryota</taxon>
        <taxon>Fungi</taxon>
        <taxon>Fungi incertae sedis</taxon>
        <taxon>Mucoromycota</taxon>
        <taxon>Glomeromycotina</taxon>
        <taxon>Glomeromycetes</taxon>
        <taxon>Archaeosporales</taxon>
        <taxon>Ambisporaceae</taxon>
        <taxon>Ambispora</taxon>
    </lineage>
</organism>
<protein>
    <submittedName>
        <fullName evidence="1">6443_t:CDS:1</fullName>
    </submittedName>
</protein>
<name>A0A9N9FNI2_9GLOM</name>
<dbReference type="EMBL" id="CAJVPS010001627">
    <property type="protein sequence ID" value="CAG8545385.1"/>
    <property type="molecule type" value="Genomic_DNA"/>
</dbReference>